<gene>
    <name evidence="2" type="ORF">CDAR_186811</name>
</gene>
<sequence>MNKRLYFLLVSNPQNLTLSRIYYLHIYKEKKPIQEFSDSGKPGSANLPSLPVQESSFQRGPQVKGFEIPFRVPHVEKELGANSWATCLGQFGDRETLASCLFTRCFLGVNRDGTFAEIK</sequence>
<reference evidence="2 3" key="1">
    <citation type="submission" date="2021-06" db="EMBL/GenBank/DDBJ databases">
        <title>Caerostris darwini draft genome.</title>
        <authorList>
            <person name="Kono N."/>
            <person name="Arakawa K."/>
        </authorList>
    </citation>
    <scope>NUCLEOTIDE SEQUENCE [LARGE SCALE GENOMIC DNA]</scope>
</reference>
<proteinExistence type="predicted"/>
<evidence type="ECO:0008006" key="4">
    <source>
        <dbReference type="Google" id="ProtNLM"/>
    </source>
</evidence>
<keyword evidence="3" id="KW-1185">Reference proteome</keyword>
<evidence type="ECO:0000313" key="3">
    <source>
        <dbReference type="Proteomes" id="UP001054837"/>
    </source>
</evidence>
<protein>
    <recommendedName>
        <fullName evidence="4">LAGLIDADG homing endonuclease</fullName>
    </recommendedName>
</protein>
<feature type="region of interest" description="Disordered" evidence="1">
    <location>
        <begin position="34"/>
        <end position="53"/>
    </location>
</feature>
<evidence type="ECO:0000313" key="2">
    <source>
        <dbReference type="EMBL" id="GIX98326.1"/>
    </source>
</evidence>
<accession>A0AAV4PML9</accession>
<organism evidence="2 3">
    <name type="scientific">Caerostris darwini</name>
    <dbReference type="NCBI Taxonomy" id="1538125"/>
    <lineage>
        <taxon>Eukaryota</taxon>
        <taxon>Metazoa</taxon>
        <taxon>Ecdysozoa</taxon>
        <taxon>Arthropoda</taxon>
        <taxon>Chelicerata</taxon>
        <taxon>Arachnida</taxon>
        <taxon>Araneae</taxon>
        <taxon>Araneomorphae</taxon>
        <taxon>Entelegynae</taxon>
        <taxon>Araneoidea</taxon>
        <taxon>Araneidae</taxon>
        <taxon>Caerostris</taxon>
    </lineage>
</organism>
<comment type="caution">
    <text evidence="2">The sequence shown here is derived from an EMBL/GenBank/DDBJ whole genome shotgun (WGS) entry which is preliminary data.</text>
</comment>
<name>A0AAV4PML9_9ARAC</name>
<dbReference type="Proteomes" id="UP001054837">
    <property type="component" value="Unassembled WGS sequence"/>
</dbReference>
<dbReference type="EMBL" id="BPLQ01003141">
    <property type="protein sequence ID" value="GIX98326.1"/>
    <property type="molecule type" value="Genomic_DNA"/>
</dbReference>
<evidence type="ECO:0000256" key="1">
    <source>
        <dbReference type="SAM" id="MobiDB-lite"/>
    </source>
</evidence>
<dbReference type="AlphaFoldDB" id="A0AAV4PML9"/>